<proteinExistence type="predicted"/>
<name>A0A7X6A1S0_9ACTN</name>
<evidence type="ECO:0000313" key="1">
    <source>
        <dbReference type="EMBL" id="NIK58248.1"/>
    </source>
</evidence>
<evidence type="ECO:0000313" key="2">
    <source>
        <dbReference type="Proteomes" id="UP000555407"/>
    </source>
</evidence>
<dbReference type="AlphaFoldDB" id="A0A7X6A1S0"/>
<reference evidence="1 2" key="1">
    <citation type="submission" date="2020-03" db="EMBL/GenBank/DDBJ databases">
        <title>Sequencing the genomes of 1000 actinobacteria strains.</title>
        <authorList>
            <person name="Klenk H.-P."/>
        </authorList>
    </citation>
    <scope>NUCLEOTIDE SEQUENCE [LARGE SCALE GENOMIC DNA]</scope>
    <source>
        <strain evidence="1 2">DSM 45490</strain>
    </source>
</reference>
<gene>
    <name evidence="1" type="ORF">BJY22_003965</name>
</gene>
<dbReference type="Proteomes" id="UP000555407">
    <property type="component" value="Unassembled WGS sequence"/>
</dbReference>
<sequence>MTRRAMPYRLPASETVNVGGWVLALGDELIPMPDRLPDWDYQTNLVIRRDVEIDTKSLRVGAGLSPDVPLALAVVWTASGSGLKAAGYRTALSGPDRDVCQVEVRIPGTEVGGRLTLETAVVLDSRNVEQTAATPRRAGSVLWRDSHEVQLQGDAPQFPISVIDFGKTSFPNDAAWHVQISTNLMSATMGGMILLVNERNLATVRALQNAARPRTVDKAILSAVYCDVARTMVEHGLRSDELVDGDTSYPEGTLGATIVSLLDRFFPGVSREDLKLRMEHSPTHFASELRAAVRLFEEIE</sequence>
<dbReference type="RefSeq" id="WP_202891187.1">
    <property type="nucleotide sequence ID" value="NZ_JAASRO010000001.1"/>
</dbReference>
<protein>
    <submittedName>
        <fullName evidence="1">Uncharacterized protein</fullName>
    </submittedName>
</protein>
<keyword evidence="2" id="KW-1185">Reference proteome</keyword>
<accession>A0A7X6A1S0</accession>
<dbReference type="EMBL" id="JAASRO010000001">
    <property type="protein sequence ID" value="NIK58248.1"/>
    <property type="molecule type" value="Genomic_DNA"/>
</dbReference>
<organism evidence="1 2">
    <name type="scientific">Kribbella shirazensis</name>
    <dbReference type="NCBI Taxonomy" id="1105143"/>
    <lineage>
        <taxon>Bacteria</taxon>
        <taxon>Bacillati</taxon>
        <taxon>Actinomycetota</taxon>
        <taxon>Actinomycetes</taxon>
        <taxon>Propionibacteriales</taxon>
        <taxon>Kribbellaceae</taxon>
        <taxon>Kribbella</taxon>
    </lineage>
</organism>
<comment type="caution">
    <text evidence="1">The sequence shown here is derived from an EMBL/GenBank/DDBJ whole genome shotgun (WGS) entry which is preliminary data.</text>
</comment>